<evidence type="ECO:0000256" key="1">
    <source>
        <dbReference type="PROSITE-ProRule" id="PRU00266"/>
    </source>
</evidence>
<dbReference type="GO" id="GO:0003723">
    <property type="term" value="F:RNA binding"/>
    <property type="evidence" value="ECO:0007669"/>
    <property type="project" value="UniProtKB-UniRule"/>
</dbReference>
<feature type="region of interest" description="Disordered" evidence="2">
    <location>
        <begin position="252"/>
        <end position="319"/>
    </location>
</feature>
<organism evidence="4 5">
    <name type="scientific">Ceratobasidium theobromae</name>
    <dbReference type="NCBI Taxonomy" id="1582974"/>
    <lineage>
        <taxon>Eukaryota</taxon>
        <taxon>Fungi</taxon>
        <taxon>Dikarya</taxon>
        <taxon>Basidiomycota</taxon>
        <taxon>Agaricomycotina</taxon>
        <taxon>Agaricomycetes</taxon>
        <taxon>Cantharellales</taxon>
        <taxon>Ceratobasidiaceae</taxon>
        <taxon>Ceratobasidium</taxon>
    </lineage>
</organism>
<dbReference type="InterPro" id="IPR014720">
    <property type="entry name" value="dsRBD_dom"/>
</dbReference>
<keyword evidence="5" id="KW-1185">Reference proteome</keyword>
<sequence length="403" mass="43979">MPMTIAFCEDAIKTLISPPPPARPLQDIILSLDYSNEFCFLAATGRNILRSCIMARNYKPPINLNFELEIDEKMGEHELAKIARSSTLLERLKVDKVANDLAAPDMARILLAYLGATFTSSLKQNGTNIVHNSINDICSMILQDDDLTVVENGSHERMLNLPNVVPISTPVKNEPAPSLFSSTRPTSSAGTALFDDNRSMDSFSSGRSPPPLLYGAHYHQSYQPYYPPNPSNPHILHPHISPLHNPTISSRFSSYAPGTVHTSSPATFAQPQPQFASPSPQIPPQPTYHAQPPPSAMPSGGYPGMGMAPNPPGFAPPPQAPPIPQVMSQQTQGFISLVNELAMKHRKLLTWQQTKVGQQHMPEWTMWLSVDGQLRGQGTAPTKQAAKEIASKAALLSMGWIQG</sequence>
<dbReference type="SMART" id="SM00358">
    <property type="entry name" value="DSRM"/>
    <property type="match status" value="1"/>
</dbReference>
<dbReference type="EMBL" id="SSOP01000064">
    <property type="protein sequence ID" value="KAB5592466.1"/>
    <property type="molecule type" value="Genomic_DNA"/>
</dbReference>
<name>A0A5N5QMU2_9AGAM</name>
<proteinExistence type="predicted"/>
<keyword evidence="1" id="KW-0694">RNA-binding</keyword>
<dbReference type="SUPFAM" id="SSF54768">
    <property type="entry name" value="dsRNA-binding domain-like"/>
    <property type="match status" value="1"/>
</dbReference>
<evidence type="ECO:0000313" key="5">
    <source>
        <dbReference type="Proteomes" id="UP000383932"/>
    </source>
</evidence>
<dbReference type="OrthoDB" id="3246846at2759"/>
<feature type="compositionally biased region" description="Pro residues" evidence="2">
    <location>
        <begin position="309"/>
        <end position="319"/>
    </location>
</feature>
<reference evidence="4 5" key="1">
    <citation type="journal article" date="2019" name="Fungal Biol. Biotechnol.">
        <title>Draft genome sequence of fastidious pathogen Ceratobasidium theobromae, which causes vascular-streak dieback in Theobroma cacao.</title>
        <authorList>
            <person name="Ali S.S."/>
            <person name="Asman A."/>
            <person name="Shao J."/>
            <person name="Firmansyah A.P."/>
            <person name="Susilo A.W."/>
            <person name="Rosmana A."/>
            <person name="McMahon P."/>
            <person name="Junaid M."/>
            <person name="Guest D."/>
            <person name="Kheng T.Y."/>
            <person name="Meinhardt L.W."/>
            <person name="Bailey B.A."/>
        </authorList>
    </citation>
    <scope>NUCLEOTIDE SEQUENCE [LARGE SCALE GENOMIC DNA]</scope>
    <source>
        <strain evidence="4 5">CT2</strain>
    </source>
</reference>
<feature type="compositionally biased region" description="Low complexity" evidence="2">
    <location>
        <begin position="263"/>
        <end position="279"/>
    </location>
</feature>
<feature type="compositionally biased region" description="Pro residues" evidence="2">
    <location>
        <begin position="280"/>
        <end position="296"/>
    </location>
</feature>
<accession>A0A5N5QMU2</accession>
<feature type="domain" description="DRBM" evidence="3">
    <location>
        <begin position="333"/>
        <end position="400"/>
    </location>
</feature>
<comment type="caution">
    <text evidence="4">The sequence shown here is derived from an EMBL/GenBank/DDBJ whole genome shotgun (WGS) entry which is preliminary data.</text>
</comment>
<evidence type="ECO:0000259" key="3">
    <source>
        <dbReference type="PROSITE" id="PS50137"/>
    </source>
</evidence>
<dbReference type="AlphaFoldDB" id="A0A5N5QMU2"/>
<dbReference type="PROSITE" id="PS50137">
    <property type="entry name" value="DS_RBD"/>
    <property type="match status" value="1"/>
</dbReference>
<evidence type="ECO:0000313" key="4">
    <source>
        <dbReference type="EMBL" id="KAB5592466.1"/>
    </source>
</evidence>
<feature type="compositionally biased region" description="Polar residues" evidence="2">
    <location>
        <begin position="179"/>
        <end position="190"/>
    </location>
</feature>
<dbReference type="Gene3D" id="3.30.160.20">
    <property type="match status" value="1"/>
</dbReference>
<gene>
    <name evidence="4" type="ORF">CTheo_4113</name>
</gene>
<feature type="region of interest" description="Disordered" evidence="2">
    <location>
        <begin position="175"/>
        <end position="195"/>
    </location>
</feature>
<evidence type="ECO:0000256" key="2">
    <source>
        <dbReference type="SAM" id="MobiDB-lite"/>
    </source>
</evidence>
<dbReference type="Proteomes" id="UP000383932">
    <property type="component" value="Unassembled WGS sequence"/>
</dbReference>
<dbReference type="Pfam" id="PF00035">
    <property type="entry name" value="dsrm"/>
    <property type="match status" value="1"/>
</dbReference>
<protein>
    <submittedName>
        <fullName evidence="4">Dsrm domain-containing protein</fullName>
    </submittedName>
</protein>